<dbReference type="EMBL" id="BMAO01026605">
    <property type="protein sequence ID" value="GFR10935.1"/>
    <property type="molecule type" value="Genomic_DNA"/>
</dbReference>
<dbReference type="PANTHER" id="PTHR42985">
    <property type="entry name" value="SODIUM-COUPLED MONOCARBOXYLATE TRANSPORTER"/>
    <property type="match status" value="1"/>
</dbReference>
<dbReference type="Pfam" id="PF00474">
    <property type="entry name" value="SSF"/>
    <property type="match status" value="1"/>
</dbReference>
<dbReference type="InterPro" id="IPR051163">
    <property type="entry name" value="Sodium:Solute_Symporter_SSF"/>
</dbReference>
<keyword evidence="14" id="KW-1185">Reference proteome</keyword>
<dbReference type="OrthoDB" id="6435138at2759"/>
<dbReference type="GO" id="GO:0015293">
    <property type="term" value="F:symporter activity"/>
    <property type="evidence" value="ECO:0007669"/>
    <property type="project" value="TreeGrafter"/>
</dbReference>
<comment type="similarity">
    <text evidence="2 11">Belongs to the sodium:solute symporter (SSF) (TC 2.A.21) family.</text>
</comment>
<feature type="transmembrane region" description="Helical" evidence="12">
    <location>
        <begin position="126"/>
        <end position="151"/>
    </location>
</feature>
<dbReference type="PROSITE" id="PS50283">
    <property type="entry name" value="NA_SOLUT_SYMP_3"/>
    <property type="match status" value="1"/>
</dbReference>
<sequence>MDHRAYLGVLDYFVVGLTLIISTIIGLKFRSKNTKDETSKEYLLAGKDMSMFPVVMSITVTMLSGVTILGQPAETYRYGIQLLIVCVGFPIGTVLTSYIFLPVYFDCGVSTSYEFLEVRYGKITRCTISGLFLAQMILFMSVVLYAPALALSAVTDFSLEVSIIIFGLVCSFYCAVGGLRAVIWTDVFQAGLMFLSLIVIYIKGIGEGGGVSEIYRKSAESNRLNIFEFREDFVKRYTFINLFLRSVLGAMAYYGSSQIEVQRMLSLRSLNRAKSALNWSIIPVASLVTLCMVLGLVLYAIFDTCDPVADQIHTGVTKYDQIVPYYIITRFSSIPGLTGLCVAGIFSGSLSTLSSALNSLSAVTVIDFLKPIFKSRLSETKMVYIAKILSFCYGIVCICFTFVISKVDSLVAVNNTVLAIVEGPVFAVFCIAVLCRKGSQKCILFGLLFGVVITAWIGCGIQISGYSYPPLPLDASGCPKPANTTYLLQNSTIACNNFTQCLSTSLPTIKNEPFFLYKVSFVWLSTIGFVATLFVVFVTVILTGWRHNAIPPTSKCLSPVARFWIKGTNFETQKNEQPKNSEEKIELPAL</sequence>
<feature type="transmembrane region" description="Helical" evidence="12">
    <location>
        <begin position="237"/>
        <end position="255"/>
    </location>
</feature>
<comment type="subcellular location">
    <subcellularLocation>
        <location evidence="1">Cell membrane</location>
        <topology evidence="1">Multi-pass membrane protein</topology>
    </subcellularLocation>
</comment>
<feature type="transmembrane region" description="Helical" evidence="12">
    <location>
        <begin position="521"/>
        <end position="545"/>
    </location>
</feature>
<evidence type="ECO:0000313" key="14">
    <source>
        <dbReference type="Proteomes" id="UP000887116"/>
    </source>
</evidence>
<keyword evidence="10" id="KW-0739">Sodium transport</keyword>
<keyword evidence="4" id="KW-1003">Cell membrane</keyword>
<dbReference type="Gene3D" id="1.20.1730.10">
    <property type="entry name" value="Sodium/glucose cotransporter"/>
    <property type="match status" value="1"/>
</dbReference>
<feature type="transmembrane region" description="Helical" evidence="12">
    <location>
        <begin position="157"/>
        <end position="176"/>
    </location>
</feature>
<feature type="transmembrane region" description="Helical" evidence="12">
    <location>
        <begin position="442"/>
        <end position="463"/>
    </location>
</feature>
<evidence type="ECO:0000256" key="5">
    <source>
        <dbReference type="ARBA" id="ARBA00022692"/>
    </source>
</evidence>
<dbReference type="Proteomes" id="UP000887116">
    <property type="component" value="Unassembled WGS sequence"/>
</dbReference>
<feature type="transmembrane region" description="Helical" evidence="12">
    <location>
        <begin position="276"/>
        <end position="302"/>
    </location>
</feature>
<evidence type="ECO:0000256" key="7">
    <source>
        <dbReference type="ARBA" id="ARBA00023053"/>
    </source>
</evidence>
<evidence type="ECO:0000256" key="12">
    <source>
        <dbReference type="SAM" id="Phobius"/>
    </source>
</evidence>
<dbReference type="GO" id="GO:0006814">
    <property type="term" value="P:sodium ion transport"/>
    <property type="evidence" value="ECO:0007669"/>
    <property type="project" value="UniProtKB-KW"/>
</dbReference>
<dbReference type="AlphaFoldDB" id="A0A8X6ITP0"/>
<reference evidence="13" key="1">
    <citation type="submission" date="2020-07" db="EMBL/GenBank/DDBJ databases">
        <title>Multicomponent nature underlies the extraordinary mechanical properties of spider dragline silk.</title>
        <authorList>
            <person name="Kono N."/>
            <person name="Nakamura H."/>
            <person name="Mori M."/>
            <person name="Yoshida Y."/>
            <person name="Ohtoshi R."/>
            <person name="Malay A.D."/>
            <person name="Moran D.A.P."/>
            <person name="Tomita M."/>
            <person name="Numata K."/>
            <person name="Arakawa K."/>
        </authorList>
    </citation>
    <scope>NUCLEOTIDE SEQUENCE</scope>
</reference>
<evidence type="ECO:0000256" key="1">
    <source>
        <dbReference type="ARBA" id="ARBA00004651"/>
    </source>
</evidence>
<feature type="transmembrane region" description="Helical" evidence="12">
    <location>
        <begin position="50"/>
        <end position="70"/>
    </location>
</feature>
<keyword evidence="7" id="KW-0915">Sodium</keyword>
<keyword evidence="5 12" id="KW-0812">Transmembrane</keyword>
<evidence type="ECO:0000256" key="2">
    <source>
        <dbReference type="ARBA" id="ARBA00006434"/>
    </source>
</evidence>
<keyword evidence="3" id="KW-0813">Transport</keyword>
<dbReference type="NCBIfam" id="TIGR00813">
    <property type="entry name" value="sss"/>
    <property type="match status" value="1"/>
</dbReference>
<dbReference type="PANTHER" id="PTHR42985:SF40">
    <property type="entry name" value="LD47995P-RELATED"/>
    <property type="match status" value="1"/>
</dbReference>
<evidence type="ECO:0000313" key="13">
    <source>
        <dbReference type="EMBL" id="GFR10935.1"/>
    </source>
</evidence>
<evidence type="ECO:0000256" key="4">
    <source>
        <dbReference type="ARBA" id="ARBA00022475"/>
    </source>
</evidence>
<keyword evidence="6 12" id="KW-1133">Transmembrane helix</keyword>
<feature type="transmembrane region" description="Helical" evidence="12">
    <location>
        <begin position="416"/>
        <end position="435"/>
    </location>
</feature>
<gene>
    <name evidence="13" type="primary">SLC5A8</name>
    <name evidence="13" type="ORF">TNCT_230801</name>
</gene>
<evidence type="ECO:0000256" key="8">
    <source>
        <dbReference type="ARBA" id="ARBA00023065"/>
    </source>
</evidence>
<dbReference type="GO" id="GO:0005886">
    <property type="term" value="C:plasma membrane"/>
    <property type="evidence" value="ECO:0007669"/>
    <property type="project" value="UniProtKB-SubCell"/>
</dbReference>
<dbReference type="InterPro" id="IPR038377">
    <property type="entry name" value="Na/Glc_symporter_sf"/>
</dbReference>
<feature type="transmembrane region" description="Helical" evidence="12">
    <location>
        <begin position="12"/>
        <end position="29"/>
    </location>
</feature>
<name>A0A8X6ITP0_TRICU</name>
<keyword evidence="8" id="KW-0406">Ion transport</keyword>
<dbReference type="InterPro" id="IPR001734">
    <property type="entry name" value="Na/solute_symporter"/>
</dbReference>
<organism evidence="13 14">
    <name type="scientific">Trichonephila clavata</name>
    <name type="common">Joro spider</name>
    <name type="synonym">Nephila clavata</name>
    <dbReference type="NCBI Taxonomy" id="2740835"/>
    <lineage>
        <taxon>Eukaryota</taxon>
        <taxon>Metazoa</taxon>
        <taxon>Ecdysozoa</taxon>
        <taxon>Arthropoda</taxon>
        <taxon>Chelicerata</taxon>
        <taxon>Arachnida</taxon>
        <taxon>Araneae</taxon>
        <taxon>Araneomorphae</taxon>
        <taxon>Entelegynae</taxon>
        <taxon>Araneoidea</taxon>
        <taxon>Nephilidae</taxon>
        <taxon>Trichonephila</taxon>
    </lineage>
</organism>
<feature type="transmembrane region" description="Helical" evidence="12">
    <location>
        <begin position="384"/>
        <end position="404"/>
    </location>
</feature>
<keyword evidence="9 12" id="KW-0472">Membrane</keyword>
<evidence type="ECO:0000256" key="6">
    <source>
        <dbReference type="ARBA" id="ARBA00022989"/>
    </source>
</evidence>
<accession>A0A8X6ITP0</accession>
<comment type="caution">
    <text evidence="13">The sequence shown here is derived from an EMBL/GenBank/DDBJ whole genome shotgun (WGS) entry which is preliminary data.</text>
</comment>
<feature type="transmembrane region" description="Helical" evidence="12">
    <location>
        <begin position="82"/>
        <end position="105"/>
    </location>
</feature>
<evidence type="ECO:0000256" key="10">
    <source>
        <dbReference type="ARBA" id="ARBA00023201"/>
    </source>
</evidence>
<proteinExistence type="inferred from homology"/>
<evidence type="ECO:0000256" key="3">
    <source>
        <dbReference type="ARBA" id="ARBA00022448"/>
    </source>
</evidence>
<evidence type="ECO:0000256" key="9">
    <source>
        <dbReference type="ARBA" id="ARBA00023136"/>
    </source>
</evidence>
<protein>
    <submittedName>
        <fullName evidence="13">Sodium-coupled monocarboxylate transporter 1</fullName>
    </submittedName>
</protein>
<evidence type="ECO:0000256" key="11">
    <source>
        <dbReference type="RuleBase" id="RU362091"/>
    </source>
</evidence>